<dbReference type="NCBIfam" id="TIGR02444">
    <property type="entry name" value="TIGR02444 family protein"/>
    <property type="match status" value="1"/>
</dbReference>
<dbReference type="Proteomes" id="UP001163624">
    <property type="component" value="Chromosome"/>
</dbReference>
<dbReference type="Pfam" id="PF09523">
    <property type="entry name" value="DUF2390"/>
    <property type="match status" value="1"/>
</dbReference>
<dbReference type="EMBL" id="CP113432">
    <property type="protein sequence ID" value="WAI50000.1"/>
    <property type="molecule type" value="Genomic_DNA"/>
</dbReference>
<evidence type="ECO:0000313" key="1">
    <source>
        <dbReference type="EMBL" id="WAI50000.1"/>
    </source>
</evidence>
<reference evidence="1" key="1">
    <citation type="submission" date="2022-11" db="EMBL/GenBank/DDBJ databases">
        <title>Pseudomonas triclosanedens sp. nov., a triclosan degrader isolated from activated sludge.</title>
        <authorList>
            <person name="Yin Y."/>
            <person name="Lu Z."/>
        </authorList>
    </citation>
    <scope>NUCLEOTIDE SEQUENCE</scope>
    <source>
        <strain evidence="1">ZM23</strain>
    </source>
</reference>
<sequence>MSEDVWSYALKLYASPGVESACLALQDAGADVCLLLAAAWLGGRGVRFHNERLGDLSNAAAPWRRTVIAPLRTLRQQWRERAQLDPELHALRERLKQLELSAERILLDRLGSIAQSWPEEGAQDLQRWLREAAGKAEGERHDALEHLRIAASLL</sequence>
<accession>A0ABY6ZZ91</accession>
<evidence type="ECO:0000313" key="2">
    <source>
        <dbReference type="Proteomes" id="UP001163624"/>
    </source>
</evidence>
<dbReference type="InterPro" id="IPR012659">
    <property type="entry name" value="CHP02444"/>
</dbReference>
<keyword evidence="2" id="KW-1185">Reference proteome</keyword>
<proteinExistence type="predicted"/>
<protein>
    <submittedName>
        <fullName evidence="1">TIGR02444 family protein</fullName>
    </submittedName>
</protein>
<gene>
    <name evidence="1" type="ORF">OU419_01660</name>
</gene>
<organism evidence="1 2">
    <name type="scientific">Pseudomonas triclosanedens</name>
    <dbReference type="NCBI Taxonomy" id="2961893"/>
    <lineage>
        <taxon>Bacteria</taxon>
        <taxon>Pseudomonadati</taxon>
        <taxon>Pseudomonadota</taxon>
        <taxon>Gammaproteobacteria</taxon>
        <taxon>Pseudomonadales</taxon>
        <taxon>Pseudomonadaceae</taxon>
        <taxon>Pseudomonas</taxon>
    </lineage>
</organism>
<dbReference type="RefSeq" id="WP_254469963.1">
    <property type="nucleotide sequence ID" value="NZ_CP113432.1"/>
</dbReference>
<name>A0ABY6ZZ91_9PSED</name>